<dbReference type="AlphaFoldDB" id="A0A2G5TN75"/>
<dbReference type="OrthoDB" id="10388617at2759"/>
<keyword evidence="2" id="KW-1185">Reference proteome</keyword>
<evidence type="ECO:0000313" key="1">
    <source>
        <dbReference type="EMBL" id="PIC28486.1"/>
    </source>
</evidence>
<evidence type="ECO:0000313" key="2">
    <source>
        <dbReference type="Proteomes" id="UP000230233"/>
    </source>
</evidence>
<comment type="caution">
    <text evidence="1">The sequence shown here is derived from an EMBL/GenBank/DDBJ whole genome shotgun (WGS) entry which is preliminary data.</text>
</comment>
<name>A0A2G5TN75_9PELO</name>
<sequence length="363" mass="42905">MLYSDFIKHLKLLPVYKHFPALQDETKFEERKFEELSAKLIEEAERELISKMKIYDEIIAKNMKLLETEQLKVEQVVFVLNVSNNGLFHFQELLETDSDLRKIQEDITETIFSEAEKTEMKRQRLMEEQKKRDEERLAVTFEKENEKLASELEVKKEVDKKKEEVQDDELQYTQDIGKSLLISQRENFLTMELRNRQYSNRVMNDFLERLINLSGNMTRSYARCRVYLQNDAVLGGPAARKARESFEGFLAEVHKTSEELIRMERRLAEVDKREIPPDTVKNIREMRAILFELSKCVSKFCGRLMFGQSLKNETEEAELQTLMDRLSKIEFANFQNMNEDLRNQLRSILPIADQPQPNNAIEN</sequence>
<dbReference type="EMBL" id="PDUG01000005">
    <property type="protein sequence ID" value="PIC28486.1"/>
    <property type="molecule type" value="Genomic_DNA"/>
</dbReference>
<accession>A0A2G5TN75</accession>
<dbReference type="STRING" id="1611254.A0A2G5TN75"/>
<organism evidence="1 2">
    <name type="scientific">Caenorhabditis nigoni</name>
    <dbReference type="NCBI Taxonomy" id="1611254"/>
    <lineage>
        <taxon>Eukaryota</taxon>
        <taxon>Metazoa</taxon>
        <taxon>Ecdysozoa</taxon>
        <taxon>Nematoda</taxon>
        <taxon>Chromadorea</taxon>
        <taxon>Rhabditida</taxon>
        <taxon>Rhabditina</taxon>
        <taxon>Rhabditomorpha</taxon>
        <taxon>Rhabditoidea</taxon>
        <taxon>Rhabditidae</taxon>
        <taxon>Peloderinae</taxon>
        <taxon>Caenorhabditis</taxon>
    </lineage>
</organism>
<proteinExistence type="predicted"/>
<reference evidence="2" key="1">
    <citation type="submission" date="2017-10" db="EMBL/GenBank/DDBJ databases">
        <title>Rapid genome shrinkage in a self-fertile nematode reveals novel sperm competition proteins.</title>
        <authorList>
            <person name="Yin D."/>
            <person name="Schwarz E.M."/>
            <person name="Thomas C.G."/>
            <person name="Felde R.L."/>
            <person name="Korf I.F."/>
            <person name="Cutter A.D."/>
            <person name="Schartner C.M."/>
            <person name="Ralston E.J."/>
            <person name="Meyer B.J."/>
            <person name="Haag E.S."/>
        </authorList>
    </citation>
    <scope>NUCLEOTIDE SEQUENCE [LARGE SCALE GENOMIC DNA]</scope>
    <source>
        <strain evidence="2">JU1422</strain>
    </source>
</reference>
<protein>
    <submittedName>
        <fullName evidence="1">Uncharacterized protein</fullName>
    </submittedName>
</protein>
<gene>
    <name evidence="1" type="primary">Cnig_chr_V.g20380</name>
    <name evidence="1" type="ORF">B9Z55_020380</name>
</gene>
<dbReference type="Proteomes" id="UP000230233">
    <property type="component" value="Chromosome V"/>
</dbReference>